<proteinExistence type="predicted"/>
<evidence type="ECO:0000313" key="2">
    <source>
        <dbReference type="Proteomes" id="UP001632037"/>
    </source>
</evidence>
<dbReference type="EMBL" id="JBIMZQ010000015">
    <property type="protein sequence ID" value="KAL3667010.1"/>
    <property type="molecule type" value="Genomic_DNA"/>
</dbReference>
<dbReference type="AlphaFoldDB" id="A0ABD3FMI7"/>
<protein>
    <submittedName>
        <fullName evidence="1">Uncharacterized protein</fullName>
    </submittedName>
</protein>
<gene>
    <name evidence="1" type="ORF">V7S43_007955</name>
</gene>
<comment type="caution">
    <text evidence="1">The sequence shown here is derived from an EMBL/GenBank/DDBJ whole genome shotgun (WGS) entry which is preliminary data.</text>
</comment>
<organism evidence="1 2">
    <name type="scientific">Phytophthora oleae</name>
    <dbReference type="NCBI Taxonomy" id="2107226"/>
    <lineage>
        <taxon>Eukaryota</taxon>
        <taxon>Sar</taxon>
        <taxon>Stramenopiles</taxon>
        <taxon>Oomycota</taxon>
        <taxon>Peronosporomycetes</taxon>
        <taxon>Peronosporales</taxon>
        <taxon>Peronosporaceae</taxon>
        <taxon>Phytophthora</taxon>
    </lineage>
</organism>
<name>A0ABD3FMI7_9STRA</name>
<sequence length="134" mass="15745">MDKVMEVTCEKVTCVQWCMRVGLIDREKRCPLCQQPMRQAPTRKRWRCCHRTQNEDGKEVCRGLLTSSFFNNSKLLLCSLVRLLLAWCMRLPQDQAAEMAVTTEKTADMYYAYCRSTCSKELLKAEFKMAKWSR</sequence>
<accession>A0ABD3FMI7</accession>
<reference evidence="1 2" key="1">
    <citation type="submission" date="2024-09" db="EMBL/GenBank/DDBJ databases">
        <title>Genome sequencing and assembly of Phytophthora oleae, isolate VK10A, causative agent of rot of olive drupes.</title>
        <authorList>
            <person name="Conti Taguali S."/>
            <person name="Riolo M."/>
            <person name="La Spada F."/>
            <person name="Cacciola S.O."/>
            <person name="Dionisio G."/>
        </authorList>
    </citation>
    <scope>NUCLEOTIDE SEQUENCE [LARGE SCALE GENOMIC DNA]</scope>
    <source>
        <strain evidence="1 2">VK10A</strain>
    </source>
</reference>
<evidence type="ECO:0000313" key="1">
    <source>
        <dbReference type="EMBL" id="KAL3667010.1"/>
    </source>
</evidence>
<keyword evidence="2" id="KW-1185">Reference proteome</keyword>
<dbReference type="Proteomes" id="UP001632037">
    <property type="component" value="Unassembled WGS sequence"/>
</dbReference>